<dbReference type="Pfam" id="PF00561">
    <property type="entry name" value="Abhydrolase_1"/>
    <property type="match status" value="1"/>
</dbReference>
<reference evidence="5" key="1">
    <citation type="journal article" date="2019" name="Int. J. Syst. Evol. Microbiol.">
        <title>The Global Catalogue of Microorganisms (GCM) 10K type strain sequencing project: providing services to taxonomists for standard genome sequencing and annotation.</title>
        <authorList>
            <consortium name="The Broad Institute Genomics Platform"/>
            <consortium name="The Broad Institute Genome Sequencing Center for Infectious Disease"/>
            <person name="Wu L."/>
            <person name="Ma J."/>
        </authorList>
    </citation>
    <scope>NUCLEOTIDE SEQUENCE [LARGE SCALE GENOMIC DNA]</scope>
    <source>
        <strain evidence="5">KCTC 52490</strain>
    </source>
</reference>
<keyword evidence="2 4" id="KW-0378">Hydrolase</keyword>
<comment type="caution">
    <text evidence="4">The sequence shown here is derived from an EMBL/GenBank/DDBJ whole genome shotgun (WGS) entry which is preliminary data.</text>
</comment>
<dbReference type="RefSeq" id="WP_381509172.1">
    <property type="nucleotide sequence ID" value="NZ_JBHUOM010000056.1"/>
</dbReference>
<dbReference type="PANTHER" id="PTHR43798">
    <property type="entry name" value="MONOACYLGLYCEROL LIPASE"/>
    <property type="match status" value="1"/>
</dbReference>
<dbReference type="Gene3D" id="3.40.50.1820">
    <property type="entry name" value="alpha/beta hydrolase"/>
    <property type="match status" value="1"/>
</dbReference>
<evidence type="ECO:0000256" key="2">
    <source>
        <dbReference type="ARBA" id="ARBA00022801"/>
    </source>
</evidence>
<protein>
    <submittedName>
        <fullName evidence="4">Alpha/beta fold hydrolase</fullName>
    </submittedName>
</protein>
<feature type="non-terminal residue" evidence="4">
    <location>
        <position position="1"/>
    </location>
</feature>
<dbReference type="InterPro" id="IPR050266">
    <property type="entry name" value="AB_hydrolase_sf"/>
</dbReference>
<proteinExistence type="inferred from homology"/>
<sequence>KRSLYPRAMRTWLLLFFLVNTTYLSYGQDGFIPGLPKLAYWQVGQQPTTVIVLHGGPGATHQYLRPEFDALTKTARVIYYDQRGCGKSDPAAGYTWQEHVADLKRLMNTLAKNQPVFLAGSSWGSFLAVLYAYTYPQDVKGVILTGTVTWLGQEGVYQRNSLLTKRVVKALKGSIGETGLVSRQTPGAALQQDTVSISKEIEITSGLPQYEPVHSLISGPKAERLKQIRLPILLFNGTKSVHFDGASEYLALFPQIRVQTVRDAGHDPWLRDPNLFFSISNDFIRDITDKD</sequence>
<name>A0ABW6AUQ4_9BACT</name>
<keyword evidence="5" id="KW-1185">Reference proteome</keyword>
<dbReference type="PRINTS" id="PR00793">
    <property type="entry name" value="PROAMNOPTASE"/>
</dbReference>
<feature type="domain" description="AB hydrolase-1" evidence="3">
    <location>
        <begin position="49"/>
        <end position="267"/>
    </location>
</feature>
<dbReference type="EMBL" id="JBHUOM010000056">
    <property type="protein sequence ID" value="MFD2938339.1"/>
    <property type="molecule type" value="Genomic_DNA"/>
</dbReference>
<comment type="similarity">
    <text evidence="1">Belongs to the peptidase S33 family.</text>
</comment>
<evidence type="ECO:0000313" key="5">
    <source>
        <dbReference type="Proteomes" id="UP001597512"/>
    </source>
</evidence>
<evidence type="ECO:0000259" key="3">
    <source>
        <dbReference type="Pfam" id="PF00561"/>
    </source>
</evidence>
<gene>
    <name evidence="4" type="ORF">ACFS25_31540</name>
</gene>
<dbReference type="Proteomes" id="UP001597512">
    <property type="component" value="Unassembled WGS sequence"/>
</dbReference>
<dbReference type="InterPro" id="IPR002410">
    <property type="entry name" value="Peptidase_S33"/>
</dbReference>
<dbReference type="InterPro" id="IPR029058">
    <property type="entry name" value="AB_hydrolase_fold"/>
</dbReference>
<evidence type="ECO:0000256" key="1">
    <source>
        <dbReference type="ARBA" id="ARBA00010088"/>
    </source>
</evidence>
<organism evidence="4 5">
    <name type="scientific">Spirosoma flavum</name>
    <dbReference type="NCBI Taxonomy" id="2048557"/>
    <lineage>
        <taxon>Bacteria</taxon>
        <taxon>Pseudomonadati</taxon>
        <taxon>Bacteroidota</taxon>
        <taxon>Cytophagia</taxon>
        <taxon>Cytophagales</taxon>
        <taxon>Cytophagaceae</taxon>
        <taxon>Spirosoma</taxon>
    </lineage>
</organism>
<dbReference type="SUPFAM" id="SSF53474">
    <property type="entry name" value="alpha/beta-Hydrolases"/>
    <property type="match status" value="1"/>
</dbReference>
<dbReference type="PANTHER" id="PTHR43798:SF33">
    <property type="entry name" value="HYDROLASE, PUTATIVE (AFU_ORTHOLOGUE AFUA_2G14860)-RELATED"/>
    <property type="match status" value="1"/>
</dbReference>
<dbReference type="GO" id="GO:0016787">
    <property type="term" value="F:hydrolase activity"/>
    <property type="evidence" value="ECO:0007669"/>
    <property type="project" value="UniProtKB-KW"/>
</dbReference>
<dbReference type="InterPro" id="IPR000073">
    <property type="entry name" value="AB_hydrolase_1"/>
</dbReference>
<evidence type="ECO:0000313" key="4">
    <source>
        <dbReference type="EMBL" id="MFD2938339.1"/>
    </source>
</evidence>
<accession>A0ABW6AUQ4</accession>